<dbReference type="InterPro" id="IPR003344">
    <property type="entry name" value="Big_1_dom"/>
</dbReference>
<dbReference type="InterPro" id="IPR008964">
    <property type="entry name" value="Invasin/intimin_cell_adhesion"/>
</dbReference>
<gene>
    <name evidence="3" type="ORF">FOF44_05090</name>
</gene>
<dbReference type="PROSITE" id="PS51127">
    <property type="entry name" value="BIG1"/>
    <property type="match status" value="2"/>
</dbReference>
<dbReference type="Pfam" id="PF02369">
    <property type="entry name" value="Big_1"/>
    <property type="match status" value="2"/>
</dbReference>
<protein>
    <recommendedName>
        <fullName evidence="2">Big-1 domain-containing protein</fullName>
    </recommendedName>
</protein>
<dbReference type="InterPro" id="IPR013783">
    <property type="entry name" value="Ig-like_fold"/>
</dbReference>
<dbReference type="RefSeq" id="WP_144387660.1">
    <property type="nucleotide sequence ID" value="NZ_CANNCB010000005.1"/>
</dbReference>
<feature type="domain" description="Big-1" evidence="2">
    <location>
        <begin position="102"/>
        <end position="186"/>
    </location>
</feature>
<dbReference type="Proteomes" id="UP000319828">
    <property type="component" value="Unassembled WGS sequence"/>
</dbReference>
<dbReference type="EMBL" id="VMKJ01000006">
    <property type="protein sequence ID" value="TVO38211.1"/>
    <property type="molecule type" value="Genomic_DNA"/>
</dbReference>
<feature type="domain" description="Big-1" evidence="2">
    <location>
        <begin position="5"/>
        <end position="95"/>
    </location>
</feature>
<evidence type="ECO:0000313" key="4">
    <source>
        <dbReference type="Proteomes" id="UP000319828"/>
    </source>
</evidence>
<organism evidence="3 4">
    <name type="scientific">Vibrio algivorus</name>
    <dbReference type="NCBI Taxonomy" id="1667024"/>
    <lineage>
        <taxon>Bacteria</taxon>
        <taxon>Pseudomonadati</taxon>
        <taxon>Pseudomonadota</taxon>
        <taxon>Gammaproteobacteria</taxon>
        <taxon>Vibrionales</taxon>
        <taxon>Vibrionaceae</taxon>
        <taxon>Vibrio</taxon>
    </lineage>
</organism>
<sequence length="425" mass="44922">MTTTVNTCTATPDTIPPDGTTVSVITANIQNETSSNVPNETVTWTLNGKGTLSSTESTTADDGNATVTYTSNSVETAIVAATTSDDSTGKGVNIMVKVSNEIDKLTTDISTLPSDGSLTSTITAYITNNGNAVELVSVTWAVSGEGTLDPMSSTTDANGFATTTLTANGVGLITVTATVDGVSKEIVLLGGTPLAAPTVLNATEDDNYTLDHYDLKFGTYAIIPFYAGAAVGDVVTFHWGDLQEDTLISDLNLLPLDIDLHDMGPMALSNGVYQMYYTVTDAAGNQSVSSAQDITVNDTGDIAETLNGPVIPVASDGSININDAINTVEVNVIYDNIAKNDVVTIYWQAYDDNHNELMDFSTSQDYTATGEETSIDFTIDKIYFFNDLNEGYEGTVETYYTLVRGDSNAVELSRTTTVIVDTVAP</sequence>
<proteinExistence type="inferred from homology"/>
<evidence type="ECO:0000313" key="3">
    <source>
        <dbReference type="EMBL" id="TVO38211.1"/>
    </source>
</evidence>
<comment type="similarity">
    <text evidence="1">Belongs to the intimin/invasin family.</text>
</comment>
<dbReference type="SMART" id="SM00634">
    <property type="entry name" value="BID_1"/>
    <property type="match status" value="2"/>
</dbReference>
<dbReference type="SUPFAM" id="SSF49373">
    <property type="entry name" value="Invasin/intimin cell-adhesion fragments"/>
    <property type="match status" value="2"/>
</dbReference>
<reference evidence="3 4" key="1">
    <citation type="submission" date="2019-07" db="EMBL/GenBank/DDBJ databases">
        <title>The draft genome sequence of Vibrio algivorus M1486.</title>
        <authorList>
            <person name="Meng X."/>
        </authorList>
    </citation>
    <scope>NUCLEOTIDE SEQUENCE [LARGE SCALE GENOMIC DNA]</scope>
    <source>
        <strain evidence="3 4">M1486</strain>
    </source>
</reference>
<dbReference type="Gene3D" id="2.60.40.10">
    <property type="entry name" value="Immunoglobulins"/>
    <property type="match status" value="3"/>
</dbReference>
<evidence type="ECO:0000256" key="1">
    <source>
        <dbReference type="ARBA" id="ARBA00010116"/>
    </source>
</evidence>
<name>A0A557PC23_9VIBR</name>
<accession>A0A557PC23</accession>
<evidence type="ECO:0000259" key="2">
    <source>
        <dbReference type="PROSITE" id="PS51127"/>
    </source>
</evidence>
<comment type="caution">
    <text evidence="3">The sequence shown here is derived from an EMBL/GenBank/DDBJ whole genome shotgun (WGS) entry which is preliminary data.</text>
</comment>
<dbReference type="OrthoDB" id="6624930at2"/>
<dbReference type="AlphaFoldDB" id="A0A557PC23"/>